<evidence type="ECO:0000256" key="2">
    <source>
        <dbReference type="ARBA" id="ARBA00023125"/>
    </source>
</evidence>
<dbReference type="CDD" id="cd16961">
    <property type="entry name" value="RMtype1_S_TRD-CR_like"/>
    <property type="match status" value="1"/>
</dbReference>
<gene>
    <name evidence="4" type="ORF">AKA01nite_16510</name>
</gene>
<dbReference type="OrthoDB" id="5360691at2"/>
<dbReference type="AlphaFoldDB" id="A0A511AV01"/>
<dbReference type="PANTHER" id="PTHR30408">
    <property type="entry name" value="TYPE-1 RESTRICTION ENZYME ECOKI SPECIFICITY PROTEIN"/>
    <property type="match status" value="1"/>
</dbReference>
<keyword evidence="2" id="KW-0238">DNA-binding</keyword>
<name>A0A511AV01_9LACT</name>
<feature type="coiled-coil region" evidence="3">
    <location>
        <begin position="160"/>
        <end position="187"/>
    </location>
</feature>
<keyword evidence="5" id="KW-1185">Reference proteome</keyword>
<reference evidence="4 5" key="1">
    <citation type="submission" date="2019-07" db="EMBL/GenBank/DDBJ databases">
        <title>Whole genome shotgun sequence of Alkalibacterium kapii NBRC 103247.</title>
        <authorList>
            <person name="Hosoyama A."/>
            <person name="Uohara A."/>
            <person name="Ohji S."/>
            <person name="Ichikawa N."/>
        </authorList>
    </citation>
    <scope>NUCLEOTIDE SEQUENCE [LARGE SCALE GENOMIC DNA]</scope>
    <source>
        <strain evidence="4 5">NBRC 103247</strain>
    </source>
</reference>
<protein>
    <recommendedName>
        <fullName evidence="6">Type I restriction modification DNA specificity domain-containing protein</fullName>
    </recommendedName>
</protein>
<evidence type="ECO:0000256" key="3">
    <source>
        <dbReference type="SAM" id="Coils"/>
    </source>
</evidence>
<accession>A0A511AV01</accession>
<dbReference type="GO" id="GO:0003677">
    <property type="term" value="F:DNA binding"/>
    <property type="evidence" value="ECO:0007669"/>
    <property type="project" value="UniProtKB-KW"/>
</dbReference>
<dbReference type="PANTHER" id="PTHR30408:SF12">
    <property type="entry name" value="TYPE I RESTRICTION ENZYME MJAVIII SPECIFICITY SUBUNIT"/>
    <property type="match status" value="1"/>
</dbReference>
<organism evidence="4 5">
    <name type="scientific">Alkalibacterium kapii</name>
    <dbReference type="NCBI Taxonomy" id="426704"/>
    <lineage>
        <taxon>Bacteria</taxon>
        <taxon>Bacillati</taxon>
        <taxon>Bacillota</taxon>
        <taxon>Bacilli</taxon>
        <taxon>Lactobacillales</taxon>
        <taxon>Carnobacteriaceae</taxon>
        <taxon>Alkalibacterium</taxon>
    </lineage>
</organism>
<proteinExistence type="predicted"/>
<keyword evidence="3" id="KW-0175">Coiled coil</keyword>
<dbReference type="Gene3D" id="3.90.220.20">
    <property type="entry name" value="DNA methylase specificity domains"/>
    <property type="match status" value="1"/>
</dbReference>
<dbReference type="Proteomes" id="UP000321662">
    <property type="component" value="Unassembled WGS sequence"/>
</dbReference>
<evidence type="ECO:0000313" key="5">
    <source>
        <dbReference type="Proteomes" id="UP000321662"/>
    </source>
</evidence>
<dbReference type="GO" id="GO:0009307">
    <property type="term" value="P:DNA restriction-modification system"/>
    <property type="evidence" value="ECO:0007669"/>
    <property type="project" value="UniProtKB-KW"/>
</dbReference>
<keyword evidence="1" id="KW-0680">Restriction system</keyword>
<dbReference type="InterPro" id="IPR044946">
    <property type="entry name" value="Restrct_endonuc_typeI_TRD_sf"/>
</dbReference>
<dbReference type="RefSeq" id="WP_146924828.1">
    <property type="nucleotide sequence ID" value="NZ_BJUY01000026.1"/>
</dbReference>
<evidence type="ECO:0008006" key="6">
    <source>
        <dbReference type="Google" id="ProtNLM"/>
    </source>
</evidence>
<evidence type="ECO:0000313" key="4">
    <source>
        <dbReference type="EMBL" id="GEK92029.1"/>
    </source>
</evidence>
<dbReference type="SUPFAM" id="SSF116734">
    <property type="entry name" value="DNA methylase specificity domain"/>
    <property type="match status" value="1"/>
</dbReference>
<dbReference type="InterPro" id="IPR052021">
    <property type="entry name" value="Type-I_RS_S_subunit"/>
</dbReference>
<sequence length="191" mass="22308">MKLEMIGDIHLGMALNRKKADFDFNVKKRYPVISVSNIEEEGYFNNKGFEYFPSTELLSKKYFTEEGEVLMRLTHPNTAVYISKKQEDLLVPSYFVKIKITDKNYLPEYVAWYLNSEETKRELQKVQSGTRVTSTSKKVLETLVIKELSIEKQKRIVDLVELHQKEKTLYEKLIKEKEKQLAAATAEIMAD</sequence>
<evidence type="ECO:0000256" key="1">
    <source>
        <dbReference type="ARBA" id="ARBA00022747"/>
    </source>
</evidence>
<comment type="caution">
    <text evidence="4">The sequence shown here is derived from an EMBL/GenBank/DDBJ whole genome shotgun (WGS) entry which is preliminary data.</text>
</comment>
<dbReference type="EMBL" id="BJUY01000026">
    <property type="protein sequence ID" value="GEK92029.1"/>
    <property type="molecule type" value="Genomic_DNA"/>
</dbReference>